<name>D4ALY6_ARTBC</name>
<dbReference type="OMA" id="FWWIGWV"/>
<protein>
    <recommendedName>
        <fullName evidence="3">Beta-lactamase-related domain-containing protein</fullName>
    </recommendedName>
</protein>
<evidence type="ECO:0008006" key="3">
    <source>
        <dbReference type="Google" id="ProtNLM"/>
    </source>
</evidence>
<keyword evidence="2" id="KW-1185">Reference proteome</keyword>
<dbReference type="EMBL" id="ABSU01000002">
    <property type="protein sequence ID" value="EFE36395.1"/>
    <property type="molecule type" value="Genomic_DNA"/>
</dbReference>
<accession>D4ALY6</accession>
<proteinExistence type="predicted"/>
<reference evidence="2" key="1">
    <citation type="journal article" date="2011" name="Genome Biol.">
        <title>Comparative and functional genomics provide insights into the pathogenicity of dermatophytic fungi.</title>
        <authorList>
            <person name="Burmester A."/>
            <person name="Shelest E."/>
            <person name="Gloeckner G."/>
            <person name="Heddergott C."/>
            <person name="Schindler S."/>
            <person name="Staib P."/>
            <person name="Heidel A."/>
            <person name="Felder M."/>
            <person name="Petzold A."/>
            <person name="Szafranski K."/>
            <person name="Feuermann M."/>
            <person name="Pedruzzi I."/>
            <person name="Priebe S."/>
            <person name="Groth M."/>
            <person name="Winkler R."/>
            <person name="Li W."/>
            <person name="Kniemeyer O."/>
            <person name="Schroeckh V."/>
            <person name="Hertweck C."/>
            <person name="Hube B."/>
            <person name="White T.C."/>
            <person name="Platzer M."/>
            <person name="Guthke R."/>
            <person name="Heitman J."/>
            <person name="Woestemeyer J."/>
            <person name="Zipfel P.F."/>
            <person name="Monod M."/>
            <person name="Brakhage A.A."/>
        </authorList>
    </citation>
    <scope>NUCLEOTIDE SEQUENCE [LARGE SCALE GENOMIC DNA]</scope>
    <source>
        <strain evidence="2">ATCC MYA-4681 / CBS 112371</strain>
    </source>
</reference>
<evidence type="ECO:0000313" key="2">
    <source>
        <dbReference type="Proteomes" id="UP000008866"/>
    </source>
</evidence>
<dbReference type="InterPro" id="IPR012338">
    <property type="entry name" value="Beta-lactam/transpept-like"/>
</dbReference>
<evidence type="ECO:0000313" key="1">
    <source>
        <dbReference type="EMBL" id="EFE36395.1"/>
    </source>
</evidence>
<dbReference type="Proteomes" id="UP000008866">
    <property type="component" value="Unassembled WGS sequence"/>
</dbReference>
<dbReference type="Gene3D" id="3.40.710.10">
    <property type="entry name" value="DD-peptidase/beta-lactamase superfamily"/>
    <property type="match status" value="1"/>
</dbReference>
<dbReference type="AlphaFoldDB" id="D4ALY6"/>
<comment type="caution">
    <text evidence="1">The sequence shown here is derived from an EMBL/GenBank/DDBJ whole genome shotgun (WGS) entry which is preliminary data.</text>
</comment>
<sequence>MEAENIQIAIAGPVYVDGIPERRSAGTVQWSGKPNMFWWIDRQEGIAAMTFTQVISASDARFEELTTTFERAVYADLTKM</sequence>
<organism evidence="1 2">
    <name type="scientific">Arthroderma benhamiae (strain ATCC MYA-4681 / CBS 112371)</name>
    <name type="common">Trichophyton mentagrophytes</name>
    <dbReference type="NCBI Taxonomy" id="663331"/>
    <lineage>
        <taxon>Eukaryota</taxon>
        <taxon>Fungi</taxon>
        <taxon>Dikarya</taxon>
        <taxon>Ascomycota</taxon>
        <taxon>Pezizomycotina</taxon>
        <taxon>Eurotiomycetes</taxon>
        <taxon>Eurotiomycetidae</taxon>
        <taxon>Onygenales</taxon>
        <taxon>Arthrodermataceae</taxon>
        <taxon>Trichophyton</taxon>
    </lineage>
</organism>
<dbReference type="HOGENOM" id="CLU_2589254_0_0_1"/>
<dbReference type="RefSeq" id="XP_003017040.1">
    <property type="nucleotide sequence ID" value="XM_003016994.1"/>
</dbReference>
<dbReference type="KEGG" id="abe:ARB_05334"/>
<dbReference type="GeneID" id="9526842"/>
<gene>
    <name evidence="1" type="ORF">ARB_05334</name>
</gene>